<protein>
    <submittedName>
        <fullName evidence="1">Uncharacterized protein</fullName>
    </submittedName>
</protein>
<name>A0A5C7BXX3_SERMA</name>
<dbReference type="AlphaFoldDB" id="A0A5C7BXX3"/>
<sequence>MTEAVAGIRELVAVVSEGEGYSGGEPDNAERSALAAEILCYFATRTGLADTLMVDLVTDLMHLCDRLDIDFAGVLNVAAMHHGEERGDD</sequence>
<proteinExistence type="predicted"/>
<accession>A0A5C7BXX3</accession>
<reference evidence="1 2" key="1">
    <citation type="submission" date="2019-07" db="EMBL/GenBank/DDBJ databases">
        <title>Serratia strains were isolated from fresh produce.</title>
        <authorList>
            <person name="Cho G.-S."/>
            <person name="Stein M."/>
            <person name="Lee W."/>
            <person name="Suh S.H."/>
            <person name="Franz C.M.A.P."/>
        </authorList>
    </citation>
    <scope>NUCLEOTIDE SEQUENCE [LARGE SCALE GENOMIC DNA]</scope>
    <source>
        <strain evidence="1 2">S16</strain>
    </source>
</reference>
<comment type="caution">
    <text evidence="1">The sequence shown here is derived from an EMBL/GenBank/DDBJ whole genome shotgun (WGS) entry which is preliminary data.</text>
</comment>
<dbReference type="RefSeq" id="WP_147882521.1">
    <property type="nucleotide sequence ID" value="NZ_VOUQ01000015.1"/>
</dbReference>
<evidence type="ECO:0000313" key="2">
    <source>
        <dbReference type="Proteomes" id="UP000321126"/>
    </source>
</evidence>
<dbReference type="EMBL" id="VOUQ01000015">
    <property type="protein sequence ID" value="TXE28297.1"/>
    <property type="molecule type" value="Genomic_DNA"/>
</dbReference>
<gene>
    <name evidence="1" type="ORF">FOT62_21230</name>
</gene>
<evidence type="ECO:0000313" key="1">
    <source>
        <dbReference type="EMBL" id="TXE28297.1"/>
    </source>
</evidence>
<organism evidence="1 2">
    <name type="scientific">Serratia marcescens</name>
    <dbReference type="NCBI Taxonomy" id="615"/>
    <lineage>
        <taxon>Bacteria</taxon>
        <taxon>Pseudomonadati</taxon>
        <taxon>Pseudomonadota</taxon>
        <taxon>Gammaproteobacteria</taxon>
        <taxon>Enterobacterales</taxon>
        <taxon>Yersiniaceae</taxon>
        <taxon>Serratia</taxon>
    </lineage>
</organism>
<dbReference type="Proteomes" id="UP000321126">
    <property type="component" value="Unassembled WGS sequence"/>
</dbReference>